<accession>A0A5B7CK18</accession>
<keyword evidence="2" id="KW-1185">Reference proteome</keyword>
<name>A0A5B7CK18_PORTR</name>
<sequence>MLKERFLRGRTRSSQDETSWGWAEWGKSCCLAGAKRDGSGACGTSQDMPGALVFWITSERRSAGKWLLKLHTDGAQRVHGASVIVQDRAGSRAGCDLPLLPHHHSLGRPLSGLERDSVLQSSWPWAQPPRAAGRAVCFKPVGLVLETGSLSPTFRVISCSSDGLTDGRWHGWFGEAAGSLADSCCWRPAGVLKPIILGGNGPAFPGILGVICVKLRECGDTSTHPPADITRPPCLPMELPIPSCGRLYTTIPEGMFRGRVRRGWPETTAGEESCGSVAVVDKTDVVCVVDAVVLRDVPITHPETESGTLVMFPPANLMSLNHPAETE</sequence>
<evidence type="ECO:0000313" key="1">
    <source>
        <dbReference type="EMBL" id="MPC09478.1"/>
    </source>
</evidence>
<reference evidence="1 2" key="1">
    <citation type="submission" date="2019-05" db="EMBL/GenBank/DDBJ databases">
        <title>Another draft genome of Portunus trituberculatus and its Hox gene families provides insights of decapod evolution.</title>
        <authorList>
            <person name="Jeong J.-H."/>
            <person name="Song I."/>
            <person name="Kim S."/>
            <person name="Choi T."/>
            <person name="Kim D."/>
            <person name="Ryu S."/>
            <person name="Kim W."/>
        </authorList>
    </citation>
    <scope>NUCLEOTIDE SEQUENCE [LARGE SCALE GENOMIC DNA]</scope>
    <source>
        <tissue evidence="1">Muscle</tissue>
    </source>
</reference>
<dbReference type="EMBL" id="VSRR010000071">
    <property type="protein sequence ID" value="MPC09478.1"/>
    <property type="molecule type" value="Genomic_DNA"/>
</dbReference>
<protein>
    <submittedName>
        <fullName evidence="1">Uncharacterized protein</fullName>
    </submittedName>
</protein>
<evidence type="ECO:0000313" key="2">
    <source>
        <dbReference type="Proteomes" id="UP000324222"/>
    </source>
</evidence>
<organism evidence="1 2">
    <name type="scientific">Portunus trituberculatus</name>
    <name type="common">Swimming crab</name>
    <name type="synonym">Neptunus trituberculatus</name>
    <dbReference type="NCBI Taxonomy" id="210409"/>
    <lineage>
        <taxon>Eukaryota</taxon>
        <taxon>Metazoa</taxon>
        <taxon>Ecdysozoa</taxon>
        <taxon>Arthropoda</taxon>
        <taxon>Crustacea</taxon>
        <taxon>Multicrustacea</taxon>
        <taxon>Malacostraca</taxon>
        <taxon>Eumalacostraca</taxon>
        <taxon>Eucarida</taxon>
        <taxon>Decapoda</taxon>
        <taxon>Pleocyemata</taxon>
        <taxon>Brachyura</taxon>
        <taxon>Eubrachyura</taxon>
        <taxon>Portunoidea</taxon>
        <taxon>Portunidae</taxon>
        <taxon>Portuninae</taxon>
        <taxon>Portunus</taxon>
    </lineage>
</organism>
<dbReference type="AlphaFoldDB" id="A0A5B7CK18"/>
<gene>
    <name evidence="1" type="ORF">E2C01_002091</name>
</gene>
<dbReference type="Proteomes" id="UP000324222">
    <property type="component" value="Unassembled WGS sequence"/>
</dbReference>
<proteinExistence type="predicted"/>
<comment type="caution">
    <text evidence="1">The sequence shown here is derived from an EMBL/GenBank/DDBJ whole genome shotgun (WGS) entry which is preliminary data.</text>
</comment>